<reference evidence="10" key="1">
    <citation type="journal article" date="2017" name="Virus Genes">
        <title>Two novel poxviruses with unusual genome rearrangements: NY_014 and Murmansk.</title>
        <authorList>
            <person name="Smithson C."/>
            <person name="Meyer H."/>
            <person name="Gigante C.M."/>
            <person name="Gao J."/>
            <person name="Zhao H."/>
            <person name="Batra D."/>
            <person name="Damon I."/>
            <person name="Upton C."/>
            <person name="Li Y."/>
        </authorList>
    </citation>
    <scope>NUCLEOTIDE SEQUENCE [LARGE SCALE GENOMIC DNA]</scope>
    <source>
        <strain evidence="10">LEIV-11411</strain>
    </source>
</reference>
<dbReference type="InterPro" id="IPR013783">
    <property type="entry name" value="Ig-like_fold"/>
</dbReference>
<sequence>MKMYNLLIFLVFSTVSFSKSYGECIDYGLIDADISYIGSSTLIRCPLVGIDRVFYKKTVVDDTFFWAIETREYNNESMTIHYTNITESNIVINNQYLLFLPVKMYDNRTYVCYRYFNDTCKQTASVDMITIDQDFTETGNVNTDVILRCPIINDYTYTYIIKWYKDNDIKSKSNIKWYKDNIELHSDQHYNIKEDTLVVLNTTYQDSGVYKCDIQFPYKDTMYNEYRDINLTIV</sequence>
<dbReference type="InterPro" id="IPR003599">
    <property type="entry name" value="Ig_sub"/>
</dbReference>
<dbReference type="Proteomes" id="UP000217350">
    <property type="component" value="Segment"/>
</dbReference>
<evidence type="ECO:0000259" key="9">
    <source>
        <dbReference type="PROSITE" id="PS50835"/>
    </source>
</evidence>
<dbReference type="PANTHER" id="PTHR11890:SF19">
    <property type="entry name" value="SINGLE IG IL-1-RELATED RECEPTOR"/>
    <property type="match status" value="1"/>
</dbReference>
<keyword evidence="2" id="KW-0964">Secreted</keyword>
<dbReference type="PROSITE" id="PS50835">
    <property type="entry name" value="IG_LIKE"/>
    <property type="match status" value="1"/>
</dbReference>
<dbReference type="Gene3D" id="2.60.40.10">
    <property type="entry name" value="Immunoglobulins"/>
    <property type="match status" value="1"/>
</dbReference>
<keyword evidence="5" id="KW-1015">Disulfide bond</keyword>
<dbReference type="InterPro" id="IPR015621">
    <property type="entry name" value="IL-1_rcpt_fam"/>
</dbReference>
<evidence type="ECO:0000256" key="5">
    <source>
        <dbReference type="ARBA" id="ARBA00023157"/>
    </source>
</evidence>
<evidence type="ECO:0000256" key="4">
    <source>
        <dbReference type="ARBA" id="ARBA00022729"/>
    </source>
</evidence>
<evidence type="ECO:0000313" key="10">
    <source>
        <dbReference type="EMBL" id="AST09374.1"/>
    </source>
</evidence>
<evidence type="ECO:0000256" key="6">
    <source>
        <dbReference type="ARBA" id="ARBA00023180"/>
    </source>
</evidence>
<accession>A0A223FN10</accession>
<evidence type="ECO:0000256" key="1">
    <source>
        <dbReference type="ARBA" id="ARBA00004613"/>
    </source>
</evidence>
<organism evidence="10">
    <name type="scientific">Murmansk poxvirus</name>
    <dbReference type="NCBI Taxonomy" id="2025359"/>
    <lineage>
        <taxon>Viruses</taxon>
        <taxon>Varidnaviria</taxon>
        <taxon>Bamfordvirae</taxon>
        <taxon>Nucleocytoviricota</taxon>
        <taxon>Pokkesviricetes</taxon>
        <taxon>Chitovirales</taxon>
        <taxon>Poxviridae</taxon>
        <taxon>Chordopoxvirinae</taxon>
        <taxon>Centapoxvirus</taxon>
        <taxon>Centapoxvirus microtuspox</taxon>
        <taxon>Murmansk microtuspox virus</taxon>
    </lineage>
</organism>
<name>A0A223FN10_9POXV</name>
<dbReference type="InterPro" id="IPR013098">
    <property type="entry name" value="Ig_I-set"/>
</dbReference>
<evidence type="ECO:0000256" key="3">
    <source>
        <dbReference type="ARBA" id="ARBA00022581"/>
    </source>
</evidence>
<keyword evidence="4" id="KW-0732">Signal</keyword>
<keyword evidence="6" id="KW-0325">Glycoprotein</keyword>
<dbReference type="OrthoDB" id="4713at10239"/>
<gene>
    <name evidence="10" type="ORF">Murmansk-179</name>
</gene>
<dbReference type="EMBL" id="MF001304">
    <property type="protein sequence ID" value="AST09374.1"/>
    <property type="molecule type" value="Genomic_DNA"/>
</dbReference>
<keyword evidence="8" id="KW-0393">Immunoglobulin domain</keyword>
<dbReference type="GO" id="GO:0005576">
    <property type="term" value="C:extracellular region"/>
    <property type="evidence" value="ECO:0007669"/>
    <property type="project" value="UniProtKB-SubCell"/>
</dbReference>
<dbReference type="Pfam" id="PF07679">
    <property type="entry name" value="I-set"/>
    <property type="match status" value="1"/>
</dbReference>
<keyword evidence="7" id="KW-0899">Viral immunoevasion</keyword>
<dbReference type="InterPro" id="IPR036179">
    <property type="entry name" value="Ig-like_dom_sf"/>
</dbReference>
<keyword evidence="11" id="KW-1185">Reference proteome</keyword>
<evidence type="ECO:0000256" key="8">
    <source>
        <dbReference type="ARBA" id="ARBA00023319"/>
    </source>
</evidence>
<dbReference type="SMART" id="SM00409">
    <property type="entry name" value="IG"/>
    <property type="match status" value="1"/>
</dbReference>
<protein>
    <submittedName>
        <fullName evidence="10">IL-1 recelptor type 2</fullName>
    </submittedName>
</protein>
<evidence type="ECO:0000256" key="7">
    <source>
        <dbReference type="ARBA" id="ARBA00023280"/>
    </source>
</evidence>
<feature type="domain" description="Ig-like" evidence="9">
    <location>
        <begin position="124"/>
        <end position="230"/>
    </location>
</feature>
<evidence type="ECO:0000313" key="11">
    <source>
        <dbReference type="Proteomes" id="UP000217350"/>
    </source>
</evidence>
<proteinExistence type="predicted"/>
<evidence type="ECO:0000256" key="2">
    <source>
        <dbReference type="ARBA" id="ARBA00022525"/>
    </source>
</evidence>
<keyword evidence="3" id="KW-0945">Host-virus interaction</keyword>
<dbReference type="PANTHER" id="PTHR11890">
    <property type="entry name" value="INTERLEUKIN-1 RECEPTOR FAMILY MEMBER"/>
    <property type="match status" value="1"/>
</dbReference>
<dbReference type="InterPro" id="IPR007110">
    <property type="entry name" value="Ig-like_dom"/>
</dbReference>
<comment type="subcellular location">
    <subcellularLocation>
        <location evidence="1">Secreted</location>
    </subcellularLocation>
</comment>
<dbReference type="SUPFAM" id="SSF48726">
    <property type="entry name" value="Immunoglobulin"/>
    <property type="match status" value="1"/>
</dbReference>